<evidence type="ECO:0000256" key="1">
    <source>
        <dbReference type="ARBA" id="ARBA00000085"/>
    </source>
</evidence>
<dbReference type="EMBL" id="LM995447">
    <property type="protein sequence ID" value="CDZ23224.1"/>
    <property type="molecule type" value="Genomic_DNA"/>
</dbReference>
<dbReference type="PANTHER" id="PTHR34220:SF7">
    <property type="entry name" value="SENSOR HISTIDINE KINASE YPDA"/>
    <property type="match status" value="1"/>
</dbReference>
<dbReference type="Pfam" id="PF06580">
    <property type="entry name" value="His_kinase"/>
    <property type="match status" value="1"/>
</dbReference>
<feature type="transmembrane region" description="Helical" evidence="12">
    <location>
        <begin position="291"/>
        <end position="316"/>
    </location>
</feature>
<evidence type="ECO:0000256" key="7">
    <source>
        <dbReference type="ARBA" id="ARBA00022692"/>
    </source>
</evidence>
<gene>
    <name evidence="15" type="ORF">CCDG5_0074</name>
</gene>
<evidence type="ECO:0000256" key="10">
    <source>
        <dbReference type="ARBA" id="ARBA00023012"/>
    </source>
</evidence>
<evidence type="ECO:0000256" key="2">
    <source>
        <dbReference type="ARBA" id="ARBA00004651"/>
    </source>
</evidence>
<keyword evidence="11 12" id="KW-0472">Membrane</keyword>
<dbReference type="SMART" id="SM00387">
    <property type="entry name" value="HATPase_c"/>
    <property type="match status" value="1"/>
</dbReference>
<dbReference type="InterPro" id="IPR003660">
    <property type="entry name" value="HAMP_dom"/>
</dbReference>
<proteinExistence type="predicted"/>
<keyword evidence="10" id="KW-0902">Two-component regulatory system</keyword>
<evidence type="ECO:0000256" key="12">
    <source>
        <dbReference type="SAM" id="Phobius"/>
    </source>
</evidence>
<evidence type="ECO:0000256" key="6">
    <source>
        <dbReference type="ARBA" id="ARBA00022679"/>
    </source>
</evidence>
<keyword evidence="8 15" id="KW-0418">Kinase</keyword>
<dbReference type="PROSITE" id="PS50885">
    <property type="entry name" value="HAMP"/>
    <property type="match status" value="1"/>
</dbReference>
<dbReference type="InterPro" id="IPR036890">
    <property type="entry name" value="HATPase_C_sf"/>
</dbReference>
<evidence type="ECO:0000259" key="14">
    <source>
        <dbReference type="PROSITE" id="PS50885"/>
    </source>
</evidence>
<keyword evidence="7 12" id="KW-0812">Transmembrane</keyword>
<dbReference type="KEGG" id="ccel:CCDG5_0074"/>
<dbReference type="InterPro" id="IPR050640">
    <property type="entry name" value="Bact_2-comp_sensor_kinase"/>
</dbReference>
<evidence type="ECO:0000256" key="5">
    <source>
        <dbReference type="ARBA" id="ARBA00022553"/>
    </source>
</evidence>
<dbReference type="EC" id="2.7.13.3" evidence="3"/>
<keyword evidence="16" id="KW-1185">Reference proteome</keyword>
<dbReference type="Pfam" id="PF00672">
    <property type="entry name" value="HAMP"/>
    <property type="match status" value="1"/>
</dbReference>
<dbReference type="PATRIC" id="fig|29343.3.peg.81"/>
<feature type="domain" description="HAMP" evidence="14">
    <location>
        <begin position="313"/>
        <end position="365"/>
    </location>
</feature>
<sequence length="579" mass="65878">MKKFLRWILNAKLSVKVIVYYLTVFILFASLCFLTFERLNANMTEQKIKQLSSDSVNTISSNLDLIIDTVNNQSKMLISSSAIQSVLRSNGLKDYTQKQIDNYLTEFTNFYEAISSIYIFDNNGHEYYVENDDMKNLSLKKLKSTDWYKELDEKFGGYILKVNAGGAFDNTSRNYISLMRRINDINTQKPIGYMVVNISTDYIYSSFGKQVNDTKIIVCDENRKPVISSGNIDGNELKLITESIKDGNVSQYKKIKGKQHIIASVKNDYGWTIATITPINELAAQEQTFKIFVAVLMLITLVMFAVSIMFISLSITRPINRLAKAMSSVKDGNFTEVHIRKTSDEIGMLQNVYNIMVREIQTLFKDMVNEQKAKRKAELEALQLQIKPHFLYNSFDAISSLALSGQNKEVYKIVVALGKFYKSFLNSGSETVTINEELEMIKQYLTIQLIRFKDKFTVDWQIDDNVRPLMIPRLTLQPLVENAIKHGIKDNPQAGILLISAALKDGMVVIKIKDNGQGMDEIELEKLLNGEKSGAGLKITRERLKLYFDSPVFEVKSEKGKGCEATIIFPAIKEKDNNE</sequence>
<comment type="subcellular location">
    <subcellularLocation>
        <location evidence="2">Cell membrane</location>
        <topology evidence="2">Multi-pass membrane protein</topology>
    </subcellularLocation>
</comment>
<organism evidence="15 16">
    <name type="scientific">[Clostridium] cellulosi</name>
    <dbReference type="NCBI Taxonomy" id="29343"/>
    <lineage>
        <taxon>Bacteria</taxon>
        <taxon>Bacillati</taxon>
        <taxon>Bacillota</taxon>
        <taxon>Clostridia</taxon>
        <taxon>Eubacteriales</taxon>
        <taxon>Oscillospiraceae</taxon>
        <taxon>Oscillospiraceae incertae sedis</taxon>
    </lineage>
</organism>
<evidence type="ECO:0000256" key="3">
    <source>
        <dbReference type="ARBA" id="ARBA00012438"/>
    </source>
</evidence>
<evidence type="ECO:0000256" key="11">
    <source>
        <dbReference type="ARBA" id="ARBA00023136"/>
    </source>
</evidence>
<evidence type="ECO:0000313" key="16">
    <source>
        <dbReference type="Proteomes" id="UP000032431"/>
    </source>
</evidence>
<evidence type="ECO:0000256" key="9">
    <source>
        <dbReference type="ARBA" id="ARBA00022989"/>
    </source>
</evidence>
<feature type="transmembrane region" description="Helical" evidence="12">
    <location>
        <begin position="18"/>
        <end position="36"/>
    </location>
</feature>
<dbReference type="GO" id="GO:0000155">
    <property type="term" value="F:phosphorelay sensor kinase activity"/>
    <property type="evidence" value="ECO:0007669"/>
    <property type="project" value="InterPro"/>
</dbReference>
<keyword evidence="9 12" id="KW-1133">Transmembrane helix</keyword>
<dbReference type="OrthoDB" id="138378at2"/>
<evidence type="ECO:0000259" key="13">
    <source>
        <dbReference type="PROSITE" id="PS50109"/>
    </source>
</evidence>
<keyword evidence="5" id="KW-0597">Phosphoprotein</keyword>
<dbReference type="AlphaFoldDB" id="A0A078KQ33"/>
<dbReference type="SUPFAM" id="SSF158472">
    <property type="entry name" value="HAMP domain-like"/>
    <property type="match status" value="1"/>
</dbReference>
<dbReference type="InterPro" id="IPR003594">
    <property type="entry name" value="HATPase_dom"/>
</dbReference>
<dbReference type="PROSITE" id="PS50109">
    <property type="entry name" value="HIS_KIN"/>
    <property type="match status" value="1"/>
</dbReference>
<accession>A0A078KQ33</accession>
<comment type="catalytic activity">
    <reaction evidence="1">
        <text>ATP + protein L-histidine = ADP + protein N-phospho-L-histidine.</text>
        <dbReference type="EC" id="2.7.13.3"/>
    </reaction>
</comment>
<dbReference type="Gene3D" id="6.10.340.10">
    <property type="match status" value="1"/>
</dbReference>
<dbReference type="PANTHER" id="PTHR34220">
    <property type="entry name" value="SENSOR HISTIDINE KINASE YPDA"/>
    <property type="match status" value="1"/>
</dbReference>
<dbReference type="GO" id="GO:0005886">
    <property type="term" value="C:plasma membrane"/>
    <property type="evidence" value="ECO:0007669"/>
    <property type="project" value="UniProtKB-SubCell"/>
</dbReference>
<dbReference type="HOGENOM" id="CLU_020473_6_1_9"/>
<protein>
    <recommendedName>
        <fullName evidence="3">histidine kinase</fullName>
        <ecNumber evidence="3">2.7.13.3</ecNumber>
    </recommendedName>
</protein>
<dbReference type="InterPro" id="IPR033479">
    <property type="entry name" value="dCache_1"/>
</dbReference>
<dbReference type="Pfam" id="PF02518">
    <property type="entry name" value="HATPase_c"/>
    <property type="match status" value="1"/>
</dbReference>
<dbReference type="CDD" id="cd18773">
    <property type="entry name" value="PDC1_HK_sensor"/>
    <property type="match status" value="1"/>
</dbReference>
<dbReference type="Proteomes" id="UP000032431">
    <property type="component" value="Chromosome I"/>
</dbReference>
<evidence type="ECO:0000256" key="4">
    <source>
        <dbReference type="ARBA" id="ARBA00022475"/>
    </source>
</evidence>
<dbReference type="InterPro" id="IPR005467">
    <property type="entry name" value="His_kinase_dom"/>
</dbReference>
<name>A0A078KQ33_9FIRM</name>
<evidence type="ECO:0000256" key="8">
    <source>
        <dbReference type="ARBA" id="ARBA00022777"/>
    </source>
</evidence>
<dbReference type="Gene3D" id="3.30.565.10">
    <property type="entry name" value="Histidine kinase-like ATPase, C-terminal domain"/>
    <property type="match status" value="1"/>
</dbReference>
<dbReference type="SMART" id="SM00304">
    <property type="entry name" value="HAMP"/>
    <property type="match status" value="1"/>
</dbReference>
<dbReference type="InterPro" id="IPR010559">
    <property type="entry name" value="Sig_transdc_His_kin_internal"/>
</dbReference>
<dbReference type="SUPFAM" id="SSF55874">
    <property type="entry name" value="ATPase domain of HSP90 chaperone/DNA topoisomerase II/histidine kinase"/>
    <property type="match status" value="1"/>
</dbReference>
<reference evidence="16" key="1">
    <citation type="submission" date="2014-07" db="EMBL/GenBank/DDBJ databases">
        <authorList>
            <person name="Wibberg D."/>
        </authorList>
    </citation>
    <scope>NUCLEOTIDE SEQUENCE [LARGE SCALE GENOMIC DNA]</scope>
    <source>
        <strain evidence="16">DG5</strain>
    </source>
</reference>
<evidence type="ECO:0000313" key="15">
    <source>
        <dbReference type="EMBL" id="CDZ23224.1"/>
    </source>
</evidence>
<feature type="domain" description="Histidine kinase" evidence="13">
    <location>
        <begin position="476"/>
        <end position="573"/>
    </location>
</feature>
<dbReference type="STRING" id="29343.CCDG5_0074"/>
<dbReference type="CDD" id="cd06225">
    <property type="entry name" value="HAMP"/>
    <property type="match status" value="1"/>
</dbReference>
<keyword evidence="4" id="KW-1003">Cell membrane</keyword>
<keyword evidence="6" id="KW-0808">Transferase</keyword>
<dbReference type="Pfam" id="PF02743">
    <property type="entry name" value="dCache_1"/>
    <property type="match status" value="1"/>
</dbReference>